<dbReference type="GO" id="GO:0043565">
    <property type="term" value="F:sequence-specific DNA binding"/>
    <property type="evidence" value="ECO:0007669"/>
    <property type="project" value="InterPro"/>
</dbReference>
<organism evidence="6 7">
    <name type="scientific">Mesorhizobium hungaricum</name>
    <dbReference type="NCBI Taxonomy" id="1566387"/>
    <lineage>
        <taxon>Bacteria</taxon>
        <taxon>Pseudomonadati</taxon>
        <taxon>Pseudomonadota</taxon>
        <taxon>Alphaproteobacteria</taxon>
        <taxon>Hyphomicrobiales</taxon>
        <taxon>Phyllobacteriaceae</taxon>
        <taxon>Mesorhizobium</taxon>
    </lineage>
</organism>
<feature type="domain" description="HTH gntR-type" evidence="5">
    <location>
        <begin position="67"/>
        <end position="134"/>
    </location>
</feature>
<name>A0A1C2E3H9_9HYPH</name>
<dbReference type="InterPro" id="IPR036388">
    <property type="entry name" value="WH-like_DNA-bd_sf"/>
</dbReference>
<dbReference type="InterPro" id="IPR000524">
    <property type="entry name" value="Tscrpt_reg_HTH_GntR"/>
</dbReference>
<dbReference type="RefSeq" id="WP_179654254.1">
    <property type="nucleotide sequence ID" value="NZ_MDEO01000028.1"/>
</dbReference>
<dbReference type="PANTHER" id="PTHR43537:SF39">
    <property type="entry name" value="HTH-TYPE TRANSCRIPTIONAL REGULATOR MCBR"/>
    <property type="match status" value="1"/>
</dbReference>
<evidence type="ECO:0000256" key="4">
    <source>
        <dbReference type="SAM" id="MobiDB-lite"/>
    </source>
</evidence>
<evidence type="ECO:0000256" key="3">
    <source>
        <dbReference type="ARBA" id="ARBA00023163"/>
    </source>
</evidence>
<dbReference type="AlphaFoldDB" id="A0A1C2E3H9"/>
<dbReference type="SMART" id="SM00345">
    <property type="entry name" value="HTH_GNTR"/>
    <property type="match status" value="1"/>
</dbReference>
<evidence type="ECO:0000313" key="7">
    <source>
        <dbReference type="Proteomes" id="UP000094412"/>
    </source>
</evidence>
<comment type="caution">
    <text evidence="6">The sequence shown here is derived from an EMBL/GenBank/DDBJ whole genome shotgun (WGS) entry which is preliminary data.</text>
</comment>
<evidence type="ECO:0000256" key="2">
    <source>
        <dbReference type="ARBA" id="ARBA00023125"/>
    </source>
</evidence>
<dbReference type="Pfam" id="PF07729">
    <property type="entry name" value="FCD"/>
    <property type="match status" value="1"/>
</dbReference>
<dbReference type="PRINTS" id="PR00033">
    <property type="entry name" value="HTHASNC"/>
</dbReference>
<dbReference type="Gene3D" id="1.20.120.530">
    <property type="entry name" value="GntR ligand-binding domain-like"/>
    <property type="match status" value="1"/>
</dbReference>
<dbReference type="STRING" id="1566387.QV13_07400"/>
<dbReference type="CDD" id="cd07377">
    <property type="entry name" value="WHTH_GntR"/>
    <property type="match status" value="1"/>
</dbReference>
<keyword evidence="2" id="KW-0238">DNA-binding</keyword>
<dbReference type="PROSITE" id="PS50949">
    <property type="entry name" value="HTH_GNTR"/>
    <property type="match status" value="1"/>
</dbReference>
<evidence type="ECO:0000256" key="1">
    <source>
        <dbReference type="ARBA" id="ARBA00023015"/>
    </source>
</evidence>
<dbReference type="SMART" id="SM00895">
    <property type="entry name" value="FCD"/>
    <property type="match status" value="1"/>
</dbReference>
<dbReference type="PANTHER" id="PTHR43537">
    <property type="entry name" value="TRANSCRIPTIONAL REGULATOR, GNTR FAMILY"/>
    <property type="match status" value="1"/>
</dbReference>
<feature type="region of interest" description="Disordered" evidence="4">
    <location>
        <begin position="41"/>
        <end position="61"/>
    </location>
</feature>
<dbReference type="SUPFAM" id="SSF48008">
    <property type="entry name" value="GntR ligand-binding domain-like"/>
    <property type="match status" value="1"/>
</dbReference>
<keyword evidence="7" id="KW-1185">Reference proteome</keyword>
<keyword evidence="1" id="KW-0805">Transcription regulation</keyword>
<dbReference type="Proteomes" id="UP000094412">
    <property type="component" value="Unassembled WGS sequence"/>
</dbReference>
<sequence>MRYDSEITEDGYPWTISKSICKKANLGWEVGLARKLVKSHARKTRSAAGRPKGSAPPLPKIVSAQGTSVERQVYGAIRFALMSGAIQPGARLTIRSLSEELGVSPTPVREALKRLEADGAVTGRNKSAFVVYDPDKVDFEELFEIRLALECQAIRRAAKKARRDDINLLRRMTEDYHKILTGKERSVQRALSENFRFHFEVYRLSGSTMLVELIETLWLRIGPTLQRYMPSHGNISFHNKMIDALAMNQPDLAADALRDDLTAAHDVIVAQLPDRS</sequence>
<keyword evidence="3" id="KW-0804">Transcription</keyword>
<protein>
    <recommendedName>
        <fullName evidence="5">HTH gntR-type domain-containing protein</fullName>
    </recommendedName>
</protein>
<gene>
    <name evidence="6" type="ORF">QV13_07400</name>
</gene>
<dbReference type="SUPFAM" id="SSF46785">
    <property type="entry name" value="Winged helix' DNA-binding domain"/>
    <property type="match status" value="1"/>
</dbReference>
<dbReference type="Gene3D" id="1.10.10.10">
    <property type="entry name" value="Winged helix-like DNA-binding domain superfamily/Winged helix DNA-binding domain"/>
    <property type="match status" value="1"/>
</dbReference>
<dbReference type="EMBL" id="MDEO01000028">
    <property type="protein sequence ID" value="OCX21473.1"/>
    <property type="molecule type" value="Genomic_DNA"/>
</dbReference>
<accession>A0A1C2E3H9</accession>
<evidence type="ECO:0000313" key="6">
    <source>
        <dbReference type="EMBL" id="OCX21473.1"/>
    </source>
</evidence>
<dbReference type="InterPro" id="IPR036390">
    <property type="entry name" value="WH_DNA-bd_sf"/>
</dbReference>
<dbReference type="InterPro" id="IPR000485">
    <property type="entry name" value="AsnC-type_HTH_dom"/>
</dbReference>
<dbReference type="InterPro" id="IPR008920">
    <property type="entry name" value="TF_FadR/GntR_C"/>
</dbReference>
<dbReference type="InterPro" id="IPR011711">
    <property type="entry name" value="GntR_C"/>
</dbReference>
<evidence type="ECO:0000259" key="5">
    <source>
        <dbReference type="PROSITE" id="PS50949"/>
    </source>
</evidence>
<dbReference type="Pfam" id="PF00392">
    <property type="entry name" value="GntR"/>
    <property type="match status" value="1"/>
</dbReference>
<dbReference type="GO" id="GO:0003700">
    <property type="term" value="F:DNA-binding transcription factor activity"/>
    <property type="evidence" value="ECO:0007669"/>
    <property type="project" value="InterPro"/>
</dbReference>
<proteinExistence type="predicted"/>
<reference evidence="6 7" key="1">
    <citation type="submission" date="2016-08" db="EMBL/GenBank/DDBJ databases">
        <title>Whole genome sequence of Mesorhizobium sp. strain UASWS1009 isolated from industrial sewage.</title>
        <authorList>
            <person name="Crovadore J."/>
            <person name="Calmin G."/>
            <person name="Chablais R."/>
            <person name="Cochard B."/>
            <person name="Lefort F."/>
        </authorList>
    </citation>
    <scope>NUCLEOTIDE SEQUENCE [LARGE SCALE GENOMIC DNA]</scope>
    <source>
        <strain evidence="6 7">UASWS1009</strain>
    </source>
</reference>